<keyword evidence="1" id="KW-0472">Membrane</keyword>
<dbReference type="AlphaFoldDB" id="D7E6X9"/>
<dbReference type="OrthoDB" id="121332at2157"/>
<dbReference type="GeneID" id="9346322"/>
<keyword evidence="1" id="KW-0812">Transmembrane</keyword>
<keyword evidence="3" id="KW-1185">Reference proteome</keyword>
<dbReference type="RefSeq" id="WP_013194171.1">
    <property type="nucleotide sequence ID" value="NC_014253.1"/>
</dbReference>
<evidence type="ECO:0000313" key="2">
    <source>
        <dbReference type="EMBL" id="ADI73603.1"/>
    </source>
</evidence>
<keyword evidence="1" id="KW-1133">Transmembrane helix</keyword>
<protein>
    <submittedName>
        <fullName evidence="2">Uncharacterized protein</fullName>
    </submittedName>
</protein>
<accession>D7E6X9</accession>
<dbReference type="Proteomes" id="UP000000391">
    <property type="component" value="Chromosome"/>
</dbReference>
<dbReference type="STRING" id="644295.Metev_0701"/>
<sequence length="63" mass="7016">MITKQKSQILGFITFLIVYFAGVNLWLISTGSTSSFIYVPGTLIIGLAGYWIGGYVYTEFLNK</sequence>
<feature type="transmembrane region" description="Helical" evidence="1">
    <location>
        <begin position="35"/>
        <end position="57"/>
    </location>
</feature>
<gene>
    <name evidence="2" type="ordered locus">Metev_0701</name>
</gene>
<dbReference type="HOGENOM" id="CLU_206271_0_0_2"/>
<evidence type="ECO:0000313" key="3">
    <source>
        <dbReference type="Proteomes" id="UP000000391"/>
    </source>
</evidence>
<organism evidence="2 3">
    <name type="scientific">Methanohalobium evestigatum (strain ATCC BAA-1072 / DSM 3721 / NBRC 107634 / OCM 161 / Z-7303)</name>
    <dbReference type="NCBI Taxonomy" id="644295"/>
    <lineage>
        <taxon>Archaea</taxon>
        <taxon>Methanobacteriati</taxon>
        <taxon>Methanobacteriota</taxon>
        <taxon>Stenosarchaea group</taxon>
        <taxon>Methanomicrobia</taxon>
        <taxon>Methanosarcinales</taxon>
        <taxon>Methanosarcinaceae</taxon>
        <taxon>Methanohalobium</taxon>
    </lineage>
</organism>
<proteinExistence type="predicted"/>
<feature type="transmembrane region" description="Helical" evidence="1">
    <location>
        <begin position="9"/>
        <end position="29"/>
    </location>
</feature>
<evidence type="ECO:0000256" key="1">
    <source>
        <dbReference type="SAM" id="Phobius"/>
    </source>
</evidence>
<reference evidence="2 3" key="1">
    <citation type="submission" date="2010-06" db="EMBL/GenBank/DDBJ databases">
        <title>Complete sequence chromosome of Methanohalobium evestigatum Z-7303.</title>
        <authorList>
            <consortium name="US DOE Joint Genome Institute"/>
            <person name="Lucas S."/>
            <person name="Copeland A."/>
            <person name="Lapidus A."/>
            <person name="Cheng J.-F."/>
            <person name="Bruce D."/>
            <person name="Goodwin L."/>
            <person name="Pitluck S."/>
            <person name="Saunders E."/>
            <person name="Detter J.C."/>
            <person name="Han C."/>
            <person name="Tapia R."/>
            <person name="Land M."/>
            <person name="Hauser L."/>
            <person name="Kyrpides N."/>
            <person name="Mikhailova N."/>
            <person name="Sieprawska-Lupa M."/>
            <person name="Whitman W.B."/>
            <person name="Anderson I."/>
            <person name="Woyke T."/>
        </authorList>
    </citation>
    <scope>NUCLEOTIDE SEQUENCE [LARGE SCALE GENOMIC DNA]</scope>
    <source>
        <strain evidence="3">ATCC BAA-1072 / DSM 3721 / NBRC 107634 / OCM 161 / Z-7303</strain>
    </source>
</reference>
<dbReference type="EMBL" id="CP002069">
    <property type="protein sequence ID" value="ADI73603.1"/>
    <property type="molecule type" value="Genomic_DNA"/>
</dbReference>
<name>D7E6X9_METEZ</name>
<dbReference type="KEGG" id="mev:Metev_0701"/>